<keyword evidence="2" id="KW-0808">Transferase</keyword>
<proteinExistence type="predicted"/>
<dbReference type="EMBL" id="KZ825808">
    <property type="protein sequence ID" value="PYH98829.1"/>
    <property type="molecule type" value="Genomic_DNA"/>
</dbReference>
<protein>
    <submittedName>
        <fullName evidence="8">Kinase-like protein</fullName>
    </submittedName>
</protein>
<sequence length="323" mass="37103">MSPLWIFSFHKSLYYYLSIHVLPIFKYVYYFLSERRPVQDVEEQPLPSYTSSSKDMSHNDPALPDPPNNGRLLIIGIFAKVYLVDEKTIRKLPRGQSQEDLEPIVRESLIYNILGVHPRIAECISLGRDHYVDLKYYRFGDLASYCEKTEVTPCLLSKWFQQILEAIAVIHSFGVIHSDLALRQFFVDDELNLRLGDFNASQCPGHPALSFEKASHCLPRDYDLPNTVASDIFALGSTLYELVAGKPPYGELNVLESDNPESIKEHIRRQYGIDLVIEERYRRNEFPDVAGLQYGHIILGCWKGEICTAKQALDLFRQSRVIV</sequence>
<keyword evidence="1" id="KW-0723">Serine/threonine-protein kinase</keyword>
<keyword evidence="9" id="KW-1185">Reference proteome</keyword>
<dbReference type="SMART" id="SM00220">
    <property type="entry name" value="S_TKc"/>
    <property type="match status" value="1"/>
</dbReference>
<dbReference type="Pfam" id="PF00069">
    <property type="entry name" value="Pkinase"/>
    <property type="match status" value="1"/>
</dbReference>
<evidence type="ECO:0000259" key="7">
    <source>
        <dbReference type="PROSITE" id="PS50011"/>
    </source>
</evidence>
<evidence type="ECO:0000256" key="1">
    <source>
        <dbReference type="ARBA" id="ARBA00022527"/>
    </source>
</evidence>
<dbReference type="GO" id="GO:0005634">
    <property type="term" value="C:nucleus"/>
    <property type="evidence" value="ECO:0007669"/>
    <property type="project" value="TreeGrafter"/>
</dbReference>
<feature type="region of interest" description="Disordered" evidence="6">
    <location>
        <begin position="42"/>
        <end position="66"/>
    </location>
</feature>
<reference evidence="8 9" key="1">
    <citation type="submission" date="2018-02" db="EMBL/GenBank/DDBJ databases">
        <title>The genomes of Aspergillus section Nigri reveals drivers in fungal speciation.</title>
        <authorList>
            <consortium name="DOE Joint Genome Institute"/>
            <person name="Vesth T.C."/>
            <person name="Nybo J."/>
            <person name="Theobald S."/>
            <person name="Brandl J."/>
            <person name="Frisvad J.C."/>
            <person name="Nielsen K.F."/>
            <person name="Lyhne E.K."/>
            <person name="Kogle M.E."/>
            <person name="Kuo A."/>
            <person name="Riley R."/>
            <person name="Clum A."/>
            <person name="Nolan M."/>
            <person name="Lipzen A."/>
            <person name="Salamov A."/>
            <person name="Henrissat B."/>
            <person name="Wiebenga A."/>
            <person name="De vries R.P."/>
            <person name="Grigoriev I.V."/>
            <person name="Mortensen U.H."/>
            <person name="Andersen M.R."/>
            <person name="Baker S.E."/>
        </authorList>
    </citation>
    <scope>NUCLEOTIDE SEQUENCE [LARGE SCALE GENOMIC DNA]</scope>
    <source>
        <strain evidence="8 9">CBS 707.79</strain>
    </source>
</reference>
<evidence type="ECO:0000256" key="2">
    <source>
        <dbReference type="ARBA" id="ARBA00022679"/>
    </source>
</evidence>
<evidence type="ECO:0000256" key="6">
    <source>
        <dbReference type="SAM" id="MobiDB-lite"/>
    </source>
</evidence>
<name>A0A319DN48_9EURO</name>
<dbReference type="STRING" id="1448320.A0A319DN48"/>
<keyword evidence="3" id="KW-0547">Nucleotide-binding</keyword>
<keyword evidence="5" id="KW-0067">ATP-binding</keyword>
<dbReference type="GO" id="GO:0005524">
    <property type="term" value="F:ATP binding"/>
    <property type="evidence" value="ECO:0007669"/>
    <property type="project" value="UniProtKB-KW"/>
</dbReference>
<evidence type="ECO:0000313" key="9">
    <source>
        <dbReference type="Proteomes" id="UP000247810"/>
    </source>
</evidence>
<dbReference type="Proteomes" id="UP000247810">
    <property type="component" value="Unassembled WGS sequence"/>
</dbReference>
<evidence type="ECO:0000256" key="4">
    <source>
        <dbReference type="ARBA" id="ARBA00022777"/>
    </source>
</evidence>
<dbReference type="PROSITE" id="PS50011">
    <property type="entry name" value="PROTEIN_KINASE_DOM"/>
    <property type="match status" value="1"/>
</dbReference>
<dbReference type="VEuPathDB" id="FungiDB:BO71DRAFT_394989"/>
<dbReference type="Gene3D" id="1.10.510.10">
    <property type="entry name" value="Transferase(Phosphotransferase) domain 1"/>
    <property type="match status" value="1"/>
</dbReference>
<dbReference type="GO" id="GO:0004674">
    <property type="term" value="F:protein serine/threonine kinase activity"/>
    <property type="evidence" value="ECO:0007669"/>
    <property type="project" value="UniProtKB-KW"/>
</dbReference>
<dbReference type="SUPFAM" id="SSF56112">
    <property type="entry name" value="Protein kinase-like (PK-like)"/>
    <property type="match status" value="1"/>
</dbReference>
<feature type="domain" description="Protein kinase" evidence="7">
    <location>
        <begin position="67"/>
        <end position="323"/>
    </location>
</feature>
<dbReference type="PANTHER" id="PTHR24345:SF0">
    <property type="entry name" value="CELL CYCLE SERINE_THREONINE-PROTEIN KINASE CDC5_MSD2"/>
    <property type="match status" value="1"/>
</dbReference>
<keyword evidence="4 8" id="KW-0418">Kinase</keyword>
<dbReference type="PANTHER" id="PTHR24345">
    <property type="entry name" value="SERINE/THREONINE-PROTEIN KINASE PLK"/>
    <property type="match status" value="1"/>
</dbReference>
<evidence type="ECO:0000256" key="5">
    <source>
        <dbReference type="ARBA" id="ARBA00022840"/>
    </source>
</evidence>
<evidence type="ECO:0000313" key="8">
    <source>
        <dbReference type="EMBL" id="PYH98829.1"/>
    </source>
</evidence>
<dbReference type="OrthoDB" id="1668230at2759"/>
<dbReference type="AlphaFoldDB" id="A0A319DN48"/>
<accession>A0A319DN48</accession>
<dbReference type="InterPro" id="IPR000719">
    <property type="entry name" value="Prot_kinase_dom"/>
</dbReference>
<evidence type="ECO:0000256" key="3">
    <source>
        <dbReference type="ARBA" id="ARBA00022741"/>
    </source>
</evidence>
<organism evidence="8 9">
    <name type="scientific">Aspergillus ellipticus CBS 707.79</name>
    <dbReference type="NCBI Taxonomy" id="1448320"/>
    <lineage>
        <taxon>Eukaryota</taxon>
        <taxon>Fungi</taxon>
        <taxon>Dikarya</taxon>
        <taxon>Ascomycota</taxon>
        <taxon>Pezizomycotina</taxon>
        <taxon>Eurotiomycetes</taxon>
        <taxon>Eurotiomycetidae</taxon>
        <taxon>Eurotiales</taxon>
        <taxon>Aspergillaceae</taxon>
        <taxon>Aspergillus</taxon>
        <taxon>Aspergillus subgen. Circumdati</taxon>
    </lineage>
</organism>
<gene>
    <name evidence="8" type="ORF">BO71DRAFT_394989</name>
</gene>
<dbReference type="InterPro" id="IPR011009">
    <property type="entry name" value="Kinase-like_dom_sf"/>
</dbReference>